<comment type="caution">
    <text evidence="3">The sequence shown here is derived from an EMBL/GenBank/DDBJ whole genome shotgun (WGS) entry which is preliminary data.</text>
</comment>
<reference evidence="3 4" key="1">
    <citation type="submission" date="2019-06" db="EMBL/GenBank/DDBJ databases">
        <title>A large-scale integrated study on North Sea by COGITO (Coastal Microbe Genomic &amp; Taxonomic Observatory).</title>
        <authorList>
            <person name="Teeling H."/>
        </authorList>
    </citation>
    <scope>NUCLEOTIDE SEQUENCE [LARGE SCALE GENOMIC DNA]</scope>
    <source>
        <strain evidence="3 4">MAR_2009_79</strain>
    </source>
</reference>
<evidence type="ECO:0000256" key="2">
    <source>
        <dbReference type="SAM" id="MobiDB-lite"/>
    </source>
</evidence>
<evidence type="ECO:0000313" key="4">
    <source>
        <dbReference type="Proteomes" id="UP000315363"/>
    </source>
</evidence>
<accession>A0ABY3A8C0</accession>
<protein>
    <recommendedName>
        <fullName evidence="5">Nuclease-related domain protein</fullName>
    </recommendedName>
</protein>
<keyword evidence="1" id="KW-0175">Coiled coil</keyword>
<feature type="coiled-coil region" evidence="1">
    <location>
        <begin position="661"/>
        <end position="688"/>
    </location>
</feature>
<organism evidence="3 4">
    <name type="scientific">Arenibacter algicola</name>
    <dbReference type="NCBI Taxonomy" id="616991"/>
    <lineage>
        <taxon>Bacteria</taxon>
        <taxon>Pseudomonadati</taxon>
        <taxon>Bacteroidota</taxon>
        <taxon>Flavobacteriia</taxon>
        <taxon>Flavobacteriales</taxon>
        <taxon>Flavobacteriaceae</taxon>
        <taxon>Arenibacter</taxon>
    </lineage>
</organism>
<feature type="region of interest" description="Disordered" evidence="2">
    <location>
        <begin position="301"/>
        <end position="321"/>
    </location>
</feature>
<feature type="compositionally biased region" description="Basic and acidic residues" evidence="2">
    <location>
        <begin position="304"/>
        <end position="313"/>
    </location>
</feature>
<evidence type="ECO:0008006" key="5">
    <source>
        <dbReference type="Google" id="ProtNLM"/>
    </source>
</evidence>
<gene>
    <name evidence="3" type="ORF">GQ41_1169</name>
</gene>
<proteinExistence type="predicted"/>
<evidence type="ECO:0000313" key="3">
    <source>
        <dbReference type="EMBL" id="TQO36591.1"/>
    </source>
</evidence>
<sequence>MALEIRHNRAEHAHENFQFRRIAQGLDAFFEQKGWDGLLIGNPESEDFSRFRADAILIYNHGFLIIDLKDYQGNIELPKHDDDFGMLAWYNESEKDKTRLEIKGGARFLNPFRQLKSYRQVMYDIINSNLFLKDNINPSRTCALNLFSGAIQLNRETPRNIPYYKITQESDFYDFLYDYNSPNTYSKEVADALNNIFPAPIWEAHHEVQIEEEIAPKRIYEIDGDVENEIKSFLQEEGSGILVLESMDYSKRDDWMRYILSESATYNIPQTETWTHSTRIRRKIKLRSGIAPDSLFNTIYGGKSDTKEDKNSDVEEDNNEETEDLIEVIPIKSDDLLDKSAVVILQEAHLVSRSLHQSELLRFGSGRLLEDLILFLDLESTNRKLICIGDPFSLSYGNDEESGIALETLKELFKGKIQLFRQTPQRTNTTGIHKQRVSLATSINDKVFNKLLYGWNTTDVLQSNKSNSLALLKQWFSKPLTAEPTQSVLFFTNDLALSTNIWIKKNCLNNSSDLAIGDLLLLNNNVNIPDDTGFGNPARLYNGMYIVVKETSEPHTETIIINKQSKQQITLQYIKLKVQCLSLENKQDAEIWLNDTYFKSNGKLSKEEQIALRIFTSKKLKSFKKANPFEQSGEFKALQQNSQNALLKKQIENFTRQLASGEKVKGKLNEAEVNYRKLENKYKRKYNHRVLMEILSNDPILNAINATYGWCTTVHKAVGSVFQDIIINAKQGEFNGVGNASYFRWLYSGLSTAQSRVYVSNPIEIDPFMDCQFEDVVEDGWRENITRQNNSFEFDDFEIPERFSGALTSELNQNAKAAICLFAESIEKSGVLLERTQKSGDYISKAYFSTPNNGVGDLVMIFNNNGSGKVTSIRPERNGEAIMEFIEKGISNILSLSNNETTDEVSFPDDFRKEIYKDLIERSIQIDSELKLVKSHDYHDIFVLLKGDSKVKFRLGYNGSGMFTSVKVLAKSNSNISIELHNLFFADE</sequence>
<dbReference type="RefSeq" id="WP_142188753.1">
    <property type="nucleotide sequence ID" value="NZ_VHIF01000001.1"/>
</dbReference>
<keyword evidence="4" id="KW-1185">Reference proteome</keyword>
<dbReference type="Proteomes" id="UP000315363">
    <property type="component" value="Unassembled WGS sequence"/>
</dbReference>
<evidence type="ECO:0000256" key="1">
    <source>
        <dbReference type="SAM" id="Coils"/>
    </source>
</evidence>
<name>A0ABY3A8C0_9FLAO</name>
<dbReference type="EMBL" id="VHIF01000001">
    <property type="protein sequence ID" value="TQO36591.1"/>
    <property type="molecule type" value="Genomic_DNA"/>
</dbReference>